<dbReference type="GO" id="GO:0005737">
    <property type="term" value="C:cytoplasm"/>
    <property type="evidence" value="ECO:0007669"/>
    <property type="project" value="TreeGrafter"/>
</dbReference>
<comment type="similarity">
    <text evidence="1">Belongs to the ornithine cyclodeaminase/mu-crystallin family.</text>
</comment>
<dbReference type="Gene3D" id="3.40.50.720">
    <property type="entry name" value="NAD(P)-binding Rossmann-like Domain"/>
    <property type="match status" value="1"/>
</dbReference>
<dbReference type="FunFam" id="3.40.50.720:FF:000311">
    <property type="entry name" value="Ornithine cyclodeaminase"/>
    <property type="match status" value="1"/>
</dbReference>
<protein>
    <submittedName>
        <fullName evidence="2">Ornithine cyclodeaminase</fullName>
    </submittedName>
</protein>
<evidence type="ECO:0000313" key="2">
    <source>
        <dbReference type="EMBL" id="SDP30790.1"/>
    </source>
</evidence>
<reference evidence="2 3" key="1">
    <citation type="submission" date="2016-10" db="EMBL/GenBank/DDBJ databases">
        <authorList>
            <person name="de Groot N.N."/>
        </authorList>
    </citation>
    <scope>NUCLEOTIDE SEQUENCE [LARGE SCALE GENOMIC DNA]</scope>
    <source>
        <strain evidence="2 3">DSM 12130</strain>
    </source>
</reference>
<dbReference type="Proteomes" id="UP000199073">
    <property type="component" value="Unassembled WGS sequence"/>
</dbReference>
<dbReference type="GO" id="GO:0019752">
    <property type="term" value="P:carboxylic acid metabolic process"/>
    <property type="evidence" value="ECO:0007669"/>
    <property type="project" value="UniProtKB-ARBA"/>
</dbReference>
<dbReference type="PANTHER" id="PTHR13812:SF19">
    <property type="entry name" value="KETIMINE REDUCTASE MU-CRYSTALLIN"/>
    <property type="match status" value="1"/>
</dbReference>
<dbReference type="SUPFAM" id="SSF51735">
    <property type="entry name" value="NAD(P)-binding Rossmann-fold domains"/>
    <property type="match status" value="1"/>
</dbReference>
<evidence type="ECO:0000313" key="3">
    <source>
        <dbReference type="Proteomes" id="UP000199073"/>
    </source>
</evidence>
<evidence type="ECO:0000256" key="1">
    <source>
        <dbReference type="ARBA" id="ARBA00008903"/>
    </source>
</evidence>
<proteinExistence type="inferred from homology"/>
<sequence length="329" mass="34502">MNTNNILFFSGDDLSKILTMDKCIEAMKGAFAALSSGEAIMPLRTGLEMEAENSTALFMPVYLPAISKVGVKSITLARNNPGKGLPLIHAMITVFDAASGMPLAVMDGEVITAMRTGAVSGLATALLARSDATCAAIIGTGPQGATQLEAVCAARDINRAYVFDIQQQRAEAFAAKMAEKLNIEVIPATSPDTLKKADVICTATSSNNPVFMDENVKSGAHINGVGSYKPDMAEIDPRTIARAKVVVDQTQACLSEAGDILQPIEQGLITADHIHGQLGDIVTGKVVARENSDEITVFKSVGVAVQDLITADLAIKMAKELGVGLDIAL</sequence>
<accession>A0A1H0RN25</accession>
<gene>
    <name evidence="2" type="ORF">SAMN05660330_02381</name>
</gene>
<dbReference type="AlphaFoldDB" id="A0A1H0RN25"/>
<dbReference type="OrthoDB" id="5495968at2"/>
<dbReference type="InterPro" id="IPR036291">
    <property type="entry name" value="NAD(P)-bd_dom_sf"/>
</dbReference>
<dbReference type="GO" id="GO:0016491">
    <property type="term" value="F:oxidoreductase activity"/>
    <property type="evidence" value="ECO:0007669"/>
    <property type="project" value="UniProtKB-ARBA"/>
</dbReference>
<dbReference type="PANTHER" id="PTHR13812">
    <property type="entry name" value="KETIMINE REDUCTASE MU-CRYSTALLIN"/>
    <property type="match status" value="1"/>
</dbReference>
<dbReference type="RefSeq" id="WP_092223075.1">
    <property type="nucleotide sequence ID" value="NZ_FNJI01000015.1"/>
</dbReference>
<name>A0A1H0RN25_9BACT</name>
<dbReference type="STRING" id="91360.SAMN05660330_02381"/>
<organism evidence="2 3">
    <name type="scientific">Desulforhopalus singaporensis</name>
    <dbReference type="NCBI Taxonomy" id="91360"/>
    <lineage>
        <taxon>Bacteria</taxon>
        <taxon>Pseudomonadati</taxon>
        <taxon>Thermodesulfobacteriota</taxon>
        <taxon>Desulfobulbia</taxon>
        <taxon>Desulfobulbales</taxon>
        <taxon>Desulfocapsaceae</taxon>
        <taxon>Desulforhopalus</taxon>
    </lineage>
</organism>
<dbReference type="InterPro" id="IPR003462">
    <property type="entry name" value="ODC_Mu_crystall"/>
</dbReference>
<dbReference type="Gene3D" id="3.30.1780.10">
    <property type="entry name" value="ornithine cyclodeaminase, domain 1"/>
    <property type="match status" value="1"/>
</dbReference>
<dbReference type="InterPro" id="IPR023401">
    <property type="entry name" value="ODC_N"/>
</dbReference>
<keyword evidence="3" id="KW-1185">Reference proteome</keyword>
<dbReference type="Pfam" id="PF02423">
    <property type="entry name" value="OCD_Mu_crystall"/>
    <property type="match status" value="1"/>
</dbReference>
<dbReference type="PIRSF" id="PIRSF001439">
    <property type="entry name" value="CryM"/>
    <property type="match status" value="1"/>
</dbReference>
<dbReference type="EMBL" id="FNJI01000015">
    <property type="protein sequence ID" value="SDP30790.1"/>
    <property type="molecule type" value="Genomic_DNA"/>
</dbReference>